<dbReference type="STRING" id="50340.PF66_02100"/>
<keyword evidence="1" id="KW-0732">Signal</keyword>
<evidence type="ECO:0000256" key="1">
    <source>
        <dbReference type="SAM" id="SignalP"/>
    </source>
</evidence>
<evidence type="ECO:0000313" key="2">
    <source>
        <dbReference type="EMBL" id="KPA91219.1"/>
    </source>
</evidence>
<gene>
    <name evidence="2" type="ORF">PF66_02100</name>
</gene>
<name>A0A0N0E4F1_9PSED</name>
<dbReference type="Pfam" id="PF03583">
    <property type="entry name" value="LIP"/>
    <property type="match status" value="1"/>
</dbReference>
<organism evidence="2 3">
    <name type="scientific">Pseudomonas asplenii</name>
    <dbReference type="NCBI Taxonomy" id="53407"/>
    <lineage>
        <taxon>Bacteria</taxon>
        <taxon>Pseudomonadati</taxon>
        <taxon>Pseudomonadota</taxon>
        <taxon>Gammaproteobacteria</taxon>
        <taxon>Pseudomonadales</taxon>
        <taxon>Pseudomonadaceae</taxon>
        <taxon>Pseudomonas</taxon>
    </lineage>
</organism>
<dbReference type="Proteomes" id="UP000037931">
    <property type="component" value="Unassembled WGS sequence"/>
</dbReference>
<dbReference type="AlphaFoldDB" id="A0A0N0E4F1"/>
<dbReference type="InterPro" id="IPR029058">
    <property type="entry name" value="AB_hydrolase_fold"/>
</dbReference>
<dbReference type="SUPFAM" id="SSF53474">
    <property type="entry name" value="alpha/beta-Hydrolases"/>
    <property type="match status" value="1"/>
</dbReference>
<dbReference type="Gene3D" id="3.40.50.1820">
    <property type="entry name" value="alpha/beta hydrolase"/>
    <property type="match status" value="2"/>
</dbReference>
<dbReference type="RefSeq" id="WP_054062601.1">
    <property type="nucleotide sequence ID" value="NZ_JSYZ01000007.1"/>
</dbReference>
<dbReference type="PANTHER" id="PTHR34853">
    <property type="match status" value="1"/>
</dbReference>
<dbReference type="OrthoDB" id="9955at2"/>
<accession>A0A0N0E4F1</accession>
<feature type="chain" id="PRO_5005847033" evidence="1">
    <location>
        <begin position="23"/>
        <end position="410"/>
    </location>
</feature>
<dbReference type="GO" id="GO:0016042">
    <property type="term" value="P:lipid catabolic process"/>
    <property type="evidence" value="ECO:0007669"/>
    <property type="project" value="InterPro"/>
</dbReference>
<comment type="caution">
    <text evidence="2">The sequence shown here is derived from an EMBL/GenBank/DDBJ whole genome shotgun (WGS) entry which is preliminary data.</text>
</comment>
<keyword evidence="3" id="KW-1185">Reference proteome</keyword>
<dbReference type="GO" id="GO:0004806">
    <property type="term" value="F:triacylglycerol lipase activity"/>
    <property type="evidence" value="ECO:0007669"/>
    <property type="project" value="InterPro"/>
</dbReference>
<dbReference type="PANTHER" id="PTHR34853:SF1">
    <property type="entry name" value="LIPASE 5"/>
    <property type="match status" value="1"/>
</dbReference>
<sequence precursor="true">MKLPFKLACGAGLLALSLQTLAAVHAPRPDPQQGDGRVSPFYTWQQEIPAQPGKLLRSEPLPVQLSLAEAGAQQRILYTSTNGIDGKTPIVVSGALFLPKGKAPTGGWPVVSWGHGTVGVADICAPSWAGRSIRDVNYLNAWLREGYAVVATDYQGLGVPGGHPLLNSRVAAYGILDAARAVIAGTPGLANKVLIVGQSQGGAGAYAAAAYAPDYSPALGVKGTVATGVIYKITDNKTRPPKDPNQVDETLAYGFYTLLAQQQYDPSIDPQDYFTREALPFVEQARTSCLAALEADTVFSGRTLANTRKQPSAEAAAKLRPWIQAIDFPTLKLKQPIFIGAGETDPSTTAQSQSSLARDSCAAGSVVEAHVYAGLEHSGTVNASLKDSIPFARKVLAGEPITPVCNPTPQ</sequence>
<reference evidence="2 3" key="1">
    <citation type="journal article" date="2015" name="PLoS ONE">
        <title>Rice-Infecting Pseudomonas Genomes Are Highly Accessorized and Harbor Multiple Putative Virulence Mechanisms to Cause Sheath Brown Rot.</title>
        <authorList>
            <person name="Quibod I.L."/>
            <person name="Grande G."/>
            <person name="Oreiro E.G."/>
            <person name="Borja F.N."/>
            <person name="Dossa G.S."/>
            <person name="Mauleon R."/>
            <person name="Cruz C.V."/>
            <person name="Oliva R."/>
        </authorList>
    </citation>
    <scope>NUCLEOTIDE SEQUENCE [LARGE SCALE GENOMIC DNA]</scope>
    <source>
        <strain evidence="2 3">IRRI 6609</strain>
    </source>
</reference>
<dbReference type="PIRSF" id="PIRSF029171">
    <property type="entry name" value="Esterase_LipA"/>
    <property type="match status" value="1"/>
</dbReference>
<proteinExistence type="predicted"/>
<feature type="signal peptide" evidence="1">
    <location>
        <begin position="1"/>
        <end position="22"/>
    </location>
</feature>
<dbReference type="InterPro" id="IPR005152">
    <property type="entry name" value="Lipase_secreted"/>
</dbReference>
<dbReference type="PATRIC" id="fig|50340.43.peg.5466"/>
<protein>
    <submittedName>
        <fullName evidence="2">Secretory lipase</fullName>
    </submittedName>
</protein>
<evidence type="ECO:0000313" key="3">
    <source>
        <dbReference type="Proteomes" id="UP000037931"/>
    </source>
</evidence>
<dbReference type="EMBL" id="JSYZ01000007">
    <property type="protein sequence ID" value="KPA91219.1"/>
    <property type="molecule type" value="Genomic_DNA"/>
</dbReference>